<dbReference type="AlphaFoldDB" id="A0A8T2NHZ8"/>
<evidence type="ECO:0000259" key="10">
    <source>
        <dbReference type="PROSITE" id="PS50050"/>
    </source>
</evidence>
<dbReference type="OrthoDB" id="8710478at2759"/>
<dbReference type="Pfam" id="PF00020">
    <property type="entry name" value="TNFR_c6"/>
    <property type="match status" value="2"/>
</dbReference>
<evidence type="ECO:0008006" key="13">
    <source>
        <dbReference type="Google" id="ProtNLM"/>
    </source>
</evidence>
<name>A0A8T2NHZ8_9TELE</name>
<dbReference type="Proteomes" id="UP000824540">
    <property type="component" value="Unassembled WGS sequence"/>
</dbReference>
<evidence type="ECO:0000259" key="9">
    <source>
        <dbReference type="PROSITE" id="PS50017"/>
    </source>
</evidence>
<evidence type="ECO:0000256" key="2">
    <source>
        <dbReference type="ARBA" id="ARBA00022525"/>
    </source>
</evidence>
<evidence type="ECO:0000256" key="4">
    <source>
        <dbReference type="ARBA" id="ARBA00022729"/>
    </source>
</evidence>
<feature type="disulfide bond" evidence="8">
    <location>
        <begin position="126"/>
        <end position="144"/>
    </location>
</feature>
<dbReference type="SMART" id="SM00208">
    <property type="entry name" value="TNFR"/>
    <property type="match status" value="4"/>
</dbReference>
<dbReference type="PANTHER" id="PTHR23097:SF90">
    <property type="entry name" value="TUMOR NECROSIS FACTOR RECEPTOR SUPERFAMILY MEMBER 11B"/>
    <property type="match status" value="1"/>
</dbReference>
<accession>A0A8T2NHZ8</accession>
<evidence type="ECO:0000256" key="6">
    <source>
        <dbReference type="ARBA" id="ARBA00023157"/>
    </source>
</evidence>
<dbReference type="PROSITE" id="PS50017">
    <property type="entry name" value="DEATH_DOMAIN"/>
    <property type="match status" value="1"/>
</dbReference>
<keyword evidence="3" id="KW-0053">Apoptosis</keyword>
<feature type="repeat" description="TNFR-Cys" evidence="8">
    <location>
        <begin position="183"/>
        <end position="224"/>
    </location>
</feature>
<dbReference type="InterPro" id="IPR011029">
    <property type="entry name" value="DEATH-like_dom_sf"/>
</dbReference>
<keyword evidence="12" id="KW-1185">Reference proteome</keyword>
<dbReference type="InterPro" id="IPR017371">
    <property type="entry name" value="TNFR_11B"/>
</dbReference>
<evidence type="ECO:0000256" key="5">
    <source>
        <dbReference type="ARBA" id="ARBA00022737"/>
    </source>
</evidence>
<comment type="caution">
    <text evidence="11">The sequence shown here is derived from an EMBL/GenBank/DDBJ whole genome shotgun (WGS) entry which is preliminary data.</text>
</comment>
<dbReference type="EMBL" id="JAFBMS010000054">
    <property type="protein sequence ID" value="KAG9339346.1"/>
    <property type="molecule type" value="Genomic_DNA"/>
</dbReference>
<evidence type="ECO:0000256" key="8">
    <source>
        <dbReference type="PROSITE-ProRule" id="PRU00206"/>
    </source>
</evidence>
<reference evidence="11" key="1">
    <citation type="thesis" date="2021" institute="BYU ScholarsArchive" country="Provo, UT, USA">
        <title>Applications of and Algorithms for Genome Assembly and Genomic Analyses with an Emphasis on Marine Teleosts.</title>
        <authorList>
            <person name="Pickett B.D."/>
        </authorList>
    </citation>
    <scope>NUCLEOTIDE SEQUENCE</scope>
    <source>
        <strain evidence="11">HI-2016</strain>
    </source>
</reference>
<evidence type="ECO:0000256" key="7">
    <source>
        <dbReference type="ARBA" id="ARBA00023180"/>
    </source>
</evidence>
<protein>
    <recommendedName>
        <fullName evidence="13">Tumor necrosis factor receptor superfamily member 11B</fullName>
    </recommendedName>
</protein>
<dbReference type="InterPro" id="IPR001368">
    <property type="entry name" value="TNFR/NGFR_Cys_rich_reg"/>
</dbReference>
<feature type="repeat" description="TNFR-Cys" evidence="8">
    <location>
        <begin position="103"/>
        <end position="144"/>
    </location>
</feature>
<dbReference type="PRINTS" id="PR01975">
    <property type="entry name" value="TNFACTORR11B"/>
</dbReference>
<keyword evidence="7" id="KW-0325">Glycoprotein</keyword>
<dbReference type="GO" id="GO:0007165">
    <property type="term" value="P:signal transduction"/>
    <property type="evidence" value="ECO:0007669"/>
    <property type="project" value="InterPro"/>
</dbReference>
<evidence type="ECO:0000313" key="12">
    <source>
        <dbReference type="Proteomes" id="UP000824540"/>
    </source>
</evidence>
<dbReference type="InterPro" id="IPR057633">
    <property type="entry name" value="Death_TNF11B"/>
</dbReference>
<feature type="domain" description="Death" evidence="9">
    <location>
        <begin position="351"/>
        <end position="411"/>
    </location>
</feature>
<organism evidence="11 12">
    <name type="scientific">Albula glossodonta</name>
    <name type="common">roundjaw bonefish</name>
    <dbReference type="NCBI Taxonomy" id="121402"/>
    <lineage>
        <taxon>Eukaryota</taxon>
        <taxon>Metazoa</taxon>
        <taxon>Chordata</taxon>
        <taxon>Craniata</taxon>
        <taxon>Vertebrata</taxon>
        <taxon>Euteleostomi</taxon>
        <taxon>Actinopterygii</taxon>
        <taxon>Neopterygii</taxon>
        <taxon>Teleostei</taxon>
        <taxon>Albuliformes</taxon>
        <taxon>Albulidae</taxon>
        <taxon>Albula</taxon>
    </lineage>
</organism>
<feature type="domain" description="TNFR-Cys" evidence="10">
    <location>
        <begin position="103"/>
        <end position="144"/>
    </location>
</feature>
<feature type="domain" description="TNFR-Cys" evidence="10">
    <location>
        <begin position="183"/>
        <end position="224"/>
    </location>
</feature>
<sequence length="448" mass="50751">MPASGLGRVFFPYPLTISMETNLFKRTSVAKGEISVGNMRPQSAMKLHVLLAVSFTWAFHEAPAPRYQHRDPTTGEVRLCAQCPPGTAVQQHCTADAPTVCTPCPDRHFAEQWHWGETCQYCTSVCKERQEVRRECNSTHDRLCECVHGHYLVVEFCVRHTPCPPGSGVSTLGTPVSDTLCEKCPEGYFSSTESATERCTPHKKCGEMGLRTLHPGTATQDTECDDEPTSDPNCSQQHLQCTMDVTLCEEAIFHFLLSQRLSPPQLDRLMENLPGRKVDRKSMERVKKSCSPQQQILQLLRLWREQNKDQDKLSSIIQGVSHCERKVSKCASLKNLTLDDLVAVTESLPGVKVKEEDVREVVSSCQSQQYILQLLHLWKTRNGEQDIAKGLAQSLRKLRGRHVSRQLLRTMRKISRIFSSTSIHKVHEKMFLHLIQDSKCFKSKSYND</sequence>
<keyword evidence="2" id="KW-0964">Secreted</keyword>
<dbReference type="SUPFAM" id="SSF47986">
    <property type="entry name" value="DEATH domain"/>
    <property type="match status" value="2"/>
</dbReference>
<evidence type="ECO:0000256" key="1">
    <source>
        <dbReference type="ARBA" id="ARBA00004613"/>
    </source>
</evidence>
<gene>
    <name evidence="11" type="ORF">JZ751_023738</name>
</gene>
<comment type="caution">
    <text evidence="8">Lacks conserved residue(s) required for the propagation of feature annotation.</text>
</comment>
<dbReference type="InterPro" id="IPR052459">
    <property type="entry name" value="TNFRSF_decoy_receptor"/>
</dbReference>
<keyword evidence="4" id="KW-0732">Signal</keyword>
<feature type="disulfide bond" evidence="8">
    <location>
        <begin position="184"/>
        <end position="199"/>
    </location>
</feature>
<dbReference type="GO" id="GO:0006915">
    <property type="term" value="P:apoptotic process"/>
    <property type="evidence" value="ECO:0007669"/>
    <property type="project" value="UniProtKB-KW"/>
</dbReference>
<dbReference type="InterPro" id="IPR000488">
    <property type="entry name" value="Death_dom"/>
</dbReference>
<dbReference type="Gene3D" id="2.10.50.10">
    <property type="entry name" value="Tumor Necrosis Factor Receptor, subunit A, domain 2"/>
    <property type="match status" value="3"/>
</dbReference>
<dbReference type="PANTHER" id="PTHR23097">
    <property type="entry name" value="TUMOR NECROSIS FACTOR RECEPTOR SUPERFAMILY MEMBER"/>
    <property type="match status" value="1"/>
</dbReference>
<dbReference type="CDD" id="cd00185">
    <property type="entry name" value="TNFRSF"/>
    <property type="match status" value="1"/>
</dbReference>
<dbReference type="PROSITE" id="PS50050">
    <property type="entry name" value="TNFR_NGFR_2"/>
    <property type="match status" value="2"/>
</dbReference>
<evidence type="ECO:0000313" key="11">
    <source>
        <dbReference type="EMBL" id="KAG9339346.1"/>
    </source>
</evidence>
<feature type="disulfide bond" evidence="8">
    <location>
        <begin position="104"/>
        <end position="119"/>
    </location>
</feature>
<comment type="subcellular location">
    <subcellularLocation>
        <location evidence="1">Secreted</location>
    </subcellularLocation>
</comment>
<dbReference type="SUPFAM" id="SSF57586">
    <property type="entry name" value="TNF receptor-like"/>
    <property type="match status" value="2"/>
</dbReference>
<keyword evidence="6 8" id="KW-1015">Disulfide bond</keyword>
<dbReference type="GO" id="GO:0005576">
    <property type="term" value="C:extracellular region"/>
    <property type="evidence" value="ECO:0007669"/>
    <property type="project" value="UniProtKB-SubCell"/>
</dbReference>
<dbReference type="Pfam" id="PF23630">
    <property type="entry name" value="Death_TNFRSF11B"/>
    <property type="match status" value="2"/>
</dbReference>
<keyword evidence="5" id="KW-0677">Repeat</keyword>
<evidence type="ECO:0000256" key="3">
    <source>
        <dbReference type="ARBA" id="ARBA00022703"/>
    </source>
</evidence>
<proteinExistence type="predicted"/>